<dbReference type="GO" id="GO:0003677">
    <property type="term" value="F:DNA binding"/>
    <property type="evidence" value="ECO:0007669"/>
    <property type="project" value="InterPro"/>
</dbReference>
<evidence type="ECO:0000259" key="1">
    <source>
        <dbReference type="SMART" id="SM00421"/>
    </source>
</evidence>
<dbReference type="SUPFAM" id="SSF55785">
    <property type="entry name" value="PYP-like sensor domain (PAS domain)"/>
    <property type="match status" value="1"/>
</dbReference>
<dbReference type="SMART" id="SM00421">
    <property type="entry name" value="HTH_LUXR"/>
    <property type="match status" value="1"/>
</dbReference>
<dbReference type="GO" id="GO:0006355">
    <property type="term" value="P:regulation of DNA-templated transcription"/>
    <property type="evidence" value="ECO:0007669"/>
    <property type="project" value="InterPro"/>
</dbReference>
<proteinExistence type="predicted"/>
<evidence type="ECO:0000313" key="3">
    <source>
        <dbReference type="Proteomes" id="UP000515317"/>
    </source>
</evidence>
<dbReference type="InterPro" id="IPR036388">
    <property type="entry name" value="WH-like_DNA-bd_sf"/>
</dbReference>
<keyword evidence="3" id="KW-1185">Reference proteome</keyword>
<accession>A0A6S6QZ31</accession>
<organism evidence="2 3">
    <name type="scientific">Terrihabitans soli</name>
    <dbReference type="NCBI Taxonomy" id="708113"/>
    <lineage>
        <taxon>Bacteria</taxon>
        <taxon>Pseudomonadati</taxon>
        <taxon>Pseudomonadota</taxon>
        <taxon>Alphaproteobacteria</taxon>
        <taxon>Hyphomicrobiales</taxon>
        <taxon>Terrihabitans</taxon>
    </lineage>
</organism>
<dbReference type="Proteomes" id="UP000515317">
    <property type="component" value="Chromosome"/>
</dbReference>
<dbReference type="InterPro" id="IPR016032">
    <property type="entry name" value="Sig_transdc_resp-reg_C-effctor"/>
</dbReference>
<dbReference type="InterPro" id="IPR013656">
    <property type="entry name" value="PAS_4"/>
</dbReference>
<dbReference type="Gene3D" id="3.30.450.20">
    <property type="entry name" value="PAS domain"/>
    <property type="match status" value="1"/>
</dbReference>
<protein>
    <recommendedName>
        <fullName evidence="1">HTH luxR-type domain-containing protein</fullName>
    </recommendedName>
</protein>
<dbReference type="InterPro" id="IPR000792">
    <property type="entry name" value="Tscrpt_reg_LuxR_C"/>
</dbReference>
<dbReference type="RefSeq" id="WP_222875497.1">
    <property type="nucleotide sequence ID" value="NZ_AP023361.1"/>
</dbReference>
<dbReference type="InterPro" id="IPR035965">
    <property type="entry name" value="PAS-like_dom_sf"/>
</dbReference>
<gene>
    <name evidence="2" type="ORF">IZ6_26130</name>
</gene>
<dbReference type="Pfam" id="PF08448">
    <property type="entry name" value="PAS_4"/>
    <property type="match status" value="1"/>
</dbReference>
<reference evidence="2 3" key="1">
    <citation type="submission" date="2020-08" db="EMBL/GenBank/DDBJ databases">
        <title>Genome sequence of Rhizobiales bacterium strain IZ6.</title>
        <authorList>
            <person name="Nakai R."/>
            <person name="Naganuma T."/>
        </authorList>
    </citation>
    <scope>NUCLEOTIDE SEQUENCE [LARGE SCALE GENOMIC DNA]</scope>
    <source>
        <strain evidence="2 3">IZ6</strain>
    </source>
</reference>
<evidence type="ECO:0000313" key="2">
    <source>
        <dbReference type="EMBL" id="BCJ91878.1"/>
    </source>
</evidence>
<dbReference type="Gene3D" id="1.10.10.10">
    <property type="entry name" value="Winged helix-like DNA-binding domain superfamily/Winged helix DNA-binding domain"/>
    <property type="match status" value="1"/>
</dbReference>
<name>A0A6S6QZ31_9HYPH</name>
<dbReference type="KEGG" id="tso:IZ6_26130"/>
<dbReference type="SUPFAM" id="SSF46894">
    <property type="entry name" value="C-terminal effector domain of the bipartite response regulators"/>
    <property type="match status" value="1"/>
</dbReference>
<sequence length="382" mass="41874">MLKRDEDSFLRALAAVEAAAFDETGWPNALALISNLFGSAGATMEAADKSIMQLTDFWGHGIPEGSDIAYSEHYISISPRVVLGFRSIQDEIGYDSQVIDEHAMNRDPFYSDFLGKCDLRYFMSGTIIQNPTEFACIALQRSPREGHVQQSEIDMMARLTPHVRQAYDVTRRMRAATETARSLERALDWLNDGALLIGPDGKVIYANEAARAFARRGDGFRVHKGAVEFLSPEARALFEPALAEIAGTRKAGAPSAPPDFPLPRTGGAPPYICSVRPVAASERRWDRTAAIAVVFIRDPLKQGDEQAAAIARLAFGLTEAEAHLATALQSGVALAQYARTRKLSLNTVYTHLRRIKEKTGTRRMADLTSKLGALKPPLKGEV</sequence>
<dbReference type="EMBL" id="AP023361">
    <property type="protein sequence ID" value="BCJ91878.1"/>
    <property type="molecule type" value="Genomic_DNA"/>
</dbReference>
<feature type="domain" description="HTH luxR-type" evidence="1">
    <location>
        <begin position="314"/>
        <end position="371"/>
    </location>
</feature>
<dbReference type="AlphaFoldDB" id="A0A6S6QZ31"/>